<dbReference type="PANTHER" id="PTHR43822">
    <property type="entry name" value="HOMOACONITASE, MITOCHONDRIAL-RELATED"/>
    <property type="match status" value="1"/>
</dbReference>
<dbReference type="InterPro" id="IPR001030">
    <property type="entry name" value="Acoase/IPM_deHydtase_lsu_aba"/>
</dbReference>
<reference evidence="7 9" key="1">
    <citation type="journal article" date="2011" name="Nature">
        <title>The Medicago genome provides insight into the evolution of rhizobial symbioses.</title>
        <authorList>
            <person name="Young N.D."/>
            <person name="Debelle F."/>
            <person name="Oldroyd G.E."/>
            <person name="Geurts R."/>
            <person name="Cannon S.B."/>
            <person name="Udvardi M.K."/>
            <person name="Benedito V.A."/>
            <person name="Mayer K.F."/>
            <person name="Gouzy J."/>
            <person name="Schoof H."/>
            <person name="Van de Peer Y."/>
            <person name="Proost S."/>
            <person name="Cook D.R."/>
            <person name="Meyers B.C."/>
            <person name="Spannagl M."/>
            <person name="Cheung F."/>
            <person name="De Mita S."/>
            <person name="Krishnakumar V."/>
            <person name="Gundlach H."/>
            <person name="Zhou S."/>
            <person name="Mudge J."/>
            <person name="Bharti A.K."/>
            <person name="Murray J.D."/>
            <person name="Naoumkina M.A."/>
            <person name="Rosen B."/>
            <person name="Silverstein K.A."/>
            <person name="Tang H."/>
            <person name="Rombauts S."/>
            <person name="Zhao P.X."/>
            <person name="Zhou P."/>
            <person name="Barbe V."/>
            <person name="Bardou P."/>
            <person name="Bechner M."/>
            <person name="Bellec A."/>
            <person name="Berger A."/>
            <person name="Berges H."/>
            <person name="Bidwell S."/>
            <person name="Bisseling T."/>
            <person name="Choisne N."/>
            <person name="Couloux A."/>
            <person name="Denny R."/>
            <person name="Deshpande S."/>
            <person name="Dai X."/>
            <person name="Doyle J.J."/>
            <person name="Dudez A.M."/>
            <person name="Farmer A.D."/>
            <person name="Fouteau S."/>
            <person name="Franken C."/>
            <person name="Gibelin C."/>
            <person name="Gish J."/>
            <person name="Goldstein S."/>
            <person name="Gonzalez A.J."/>
            <person name="Green P.J."/>
            <person name="Hallab A."/>
            <person name="Hartog M."/>
            <person name="Hua A."/>
            <person name="Humphray S.J."/>
            <person name="Jeong D.H."/>
            <person name="Jing Y."/>
            <person name="Jocker A."/>
            <person name="Kenton S.M."/>
            <person name="Kim D.J."/>
            <person name="Klee K."/>
            <person name="Lai H."/>
            <person name="Lang C."/>
            <person name="Lin S."/>
            <person name="Macmil S.L."/>
            <person name="Magdelenat G."/>
            <person name="Matthews L."/>
            <person name="McCorrison J."/>
            <person name="Monaghan E.L."/>
            <person name="Mun J.H."/>
            <person name="Najar F.Z."/>
            <person name="Nicholson C."/>
            <person name="Noirot C."/>
            <person name="O'Bleness M."/>
            <person name="Paule C.R."/>
            <person name="Poulain J."/>
            <person name="Prion F."/>
            <person name="Qin B."/>
            <person name="Qu C."/>
            <person name="Retzel E.F."/>
            <person name="Riddle C."/>
            <person name="Sallet E."/>
            <person name="Samain S."/>
            <person name="Samson N."/>
            <person name="Sanders I."/>
            <person name="Saurat O."/>
            <person name="Scarpelli C."/>
            <person name="Schiex T."/>
            <person name="Segurens B."/>
            <person name="Severin A.J."/>
            <person name="Sherrier D.J."/>
            <person name="Shi R."/>
            <person name="Sims S."/>
            <person name="Singer S.R."/>
            <person name="Sinharoy S."/>
            <person name="Sterck L."/>
            <person name="Viollet A."/>
            <person name="Wang B.B."/>
            <person name="Wang K."/>
            <person name="Wang M."/>
            <person name="Wang X."/>
            <person name="Warfsmann J."/>
            <person name="Weissenbach J."/>
            <person name="White D.D."/>
            <person name="White J.D."/>
            <person name="Wiley G.B."/>
            <person name="Wincker P."/>
            <person name="Xing Y."/>
            <person name="Yang L."/>
            <person name="Yao Z."/>
            <person name="Ying F."/>
            <person name="Zhai J."/>
            <person name="Zhou L."/>
            <person name="Zuber A."/>
            <person name="Denarie J."/>
            <person name="Dixon R.A."/>
            <person name="May G.D."/>
            <person name="Schwartz D.C."/>
            <person name="Rogers J."/>
            <person name="Quetier F."/>
            <person name="Town C.D."/>
            <person name="Roe B.A."/>
        </authorList>
    </citation>
    <scope>NUCLEOTIDE SEQUENCE [LARGE SCALE GENOMIC DNA]</scope>
    <source>
        <strain evidence="7">A17</strain>
        <strain evidence="8 9">cv. Jemalong A17</strain>
    </source>
</reference>
<dbReference type="SUPFAM" id="SSF53732">
    <property type="entry name" value="Aconitase iron-sulfur domain"/>
    <property type="match status" value="1"/>
</dbReference>
<keyword evidence="3" id="KW-0408">Iron</keyword>
<organism evidence="7 9">
    <name type="scientific">Medicago truncatula</name>
    <name type="common">Barrel medic</name>
    <name type="synonym">Medicago tribuloides</name>
    <dbReference type="NCBI Taxonomy" id="3880"/>
    <lineage>
        <taxon>Eukaryota</taxon>
        <taxon>Viridiplantae</taxon>
        <taxon>Streptophyta</taxon>
        <taxon>Embryophyta</taxon>
        <taxon>Tracheophyta</taxon>
        <taxon>Spermatophyta</taxon>
        <taxon>Magnoliopsida</taxon>
        <taxon>eudicotyledons</taxon>
        <taxon>Gunneridae</taxon>
        <taxon>Pentapetalae</taxon>
        <taxon>rosids</taxon>
        <taxon>fabids</taxon>
        <taxon>Fabales</taxon>
        <taxon>Fabaceae</taxon>
        <taxon>Papilionoideae</taxon>
        <taxon>50 kb inversion clade</taxon>
        <taxon>NPAAA clade</taxon>
        <taxon>Hologalegina</taxon>
        <taxon>IRL clade</taxon>
        <taxon>Trifolieae</taxon>
        <taxon>Medicago</taxon>
    </lineage>
</organism>
<dbReference type="eggNOG" id="KOG0454">
    <property type="taxonomic scope" value="Eukaryota"/>
</dbReference>
<keyword evidence="5" id="KW-0456">Lyase</keyword>
<dbReference type="EMBL" id="CM001217">
    <property type="protein sequence ID" value="AES60985.2"/>
    <property type="molecule type" value="Genomic_DNA"/>
</dbReference>
<dbReference type="Gene3D" id="3.30.499.10">
    <property type="entry name" value="Aconitase, domain 3"/>
    <property type="match status" value="2"/>
</dbReference>
<dbReference type="GO" id="GO:0003861">
    <property type="term" value="F:3-isopropylmalate dehydratase activity"/>
    <property type="evidence" value="ECO:0007669"/>
    <property type="project" value="InterPro"/>
</dbReference>
<accession>G7I2P7</accession>
<dbReference type="InterPro" id="IPR036008">
    <property type="entry name" value="Aconitase_4Fe-4S_dom"/>
</dbReference>
<dbReference type="InterPro" id="IPR015931">
    <property type="entry name" value="Acnase/IPM_dHydase_lsu_aba_1/3"/>
</dbReference>
<dbReference type="PRINTS" id="PR00415">
    <property type="entry name" value="ACONITASE"/>
</dbReference>
<accession>A0A0C3UPE8</accession>
<proteinExistence type="predicted"/>
<keyword evidence="9" id="KW-1185">Reference proteome</keyword>
<dbReference type="NCBIfam" id="NF001614">
    <property type="entry name" value="PRK00402.1"/>
    <property type="match status" value="1"/>
</dbReference>
<dbReference type="InterPro" id="IPR033941">
    <property type="entry name" value="IPMI_cat"/>
</dbReference>
<reference evidence="8" key="3">
    <citation type="submission" date="2015-04" db="UniProtKB">
        <authorList>
            <consortium name="EnsemblPlants"/>
        </authorList>
    </citation>
    <scope>IDENTIFICATION</scope>
    <source>
        <strain evidence="8">cv. Jemalong A17</strain>
    </source>
</reference>
<evidence type="ECO:0000313" key="7">
    <source>
        <dbReference type="EMBL" id="AES60985.2"/>
    </source>
</evidence>
<evidence type="ECO:0000256" key="3">
    <source>
        <dbReference type="ARBA" id="ARBA00023004"/>
    </source>
</evidence>
<evidence type="ECO:0000313" key="9">
    <source>
        <dbReference type="Proteomes" id="UP000002051"/>
    </source>
</evidence>
<reference evidence="7 9" key="2">
    <citation type="journal article" date="2014" name="BMC Genomics">
        <title>An improved genome release (version Mt4.0) for the model legume Medicago truncatula.</title>
        <authorList>
            <person name="Tang H."/>
            <person name="Krishnakumar V."/>
            <person name="Bidwell S."/>
            <person name="Rosen B."/>
            <person name="Chan A."/>
            <person name="Zhou S."/>
            <person name="Gentzbittel L."/>
            <person name="Childs K.L."/>
            <person name="Yandell M."/>
            <person name="Gundlach H."/>
            <person name="Mayer K.F."/>
            <person name="Schwartz D.C."/>
            <person name="Town C.D."/>
        </authorList>
    </citation>
    <scope>GENOME REANNOTATION</scope>
    <source>
        <strain evidence="8 9">cv. Jemalong A17</strain>
    </source>
</reference>
<dbReference type="AlphaFoldDB" id="G7I2P7"/>
<sequence length="527" mass="57440">MAFSSSSFISYKKEHLGYFVFPSSFPCSFITNMKCKKTISKNIVSLVSPVKNKRNPSATGSVCKTPMTTTEKILARASEKPEVKPGENAWVNVDVLMINDITCPGVSGIFKREFGSTAKVWDPEKIIVIPDHYIFTNDERAHRNVDTAREFCMEQDIKYFYDIQDRSNFRANSDYKGVCHVALAQEGHCRPGEVLLGTDSHTTSAGAFGQFATGVGNTDAAFILGTGKILLKVPPTMRFVIDGEMPNYLLAKDLILNIIGEISMSGATYKTMEFVGTTIETLTMEERMTLCNMVVEAGGKNGIVAADRTTYKYLEDKTSTPYEPVFSDEKARFGINEGYIEKSPINIKSFGGDLMFRSLNGLGHLSSVPHSPDNRALARECNNVKIDRVYIGSCTGGKTGDFMAAAKVSLAAGKTVKVPTFLVPATQKVWMDIYTLEVPGSGGKTCSKIFEDAGCDPPASPSCAACMGGPKDTYGRINEPKVCVSTTNRNFPGRMGHKEGQVYLASPYTAAASALTGFVTDPRNFLQ</sequence>
<dbReference type="EnsemblPlants" id="AES60985">
    <property type="protein sequence ID" value="AES60985"/>
    <property type="gene ID" value="MTR_1g073200"/>
</dbReference>
<keyword evidence="4" id="KW-0411">Iron-sulfur</keyword>
<dbReference type="Pfam" id="PF00330">
    <property type="entry name" value="Aconitase"/>
    <property type="match status" value="2"/>
</dbReference>
<evidence type="ECO:0000259" key="6">
    <source>
        <dbReference type="Pfam" id="PF00330"/>
    </source>
</evidence>
<dbReference type="GO" id="GO:0046872">
    <property type="term" value="F:metal ion binding"/>
    <property type="evidence" value="ECO:0007669"/>
    <property type="project" value="UniProtKB-KW"/>
</dbReference>
<gene>
    <name evidence="7" type="ordered locus">MTR_1g073200</name>
</gene>
<feature type="domain" description="Aconitase/3-isopropylmalate dehydratase large subunit alpha/beta/alpha" evidence="6">
    <location>
        <begin position="72"/>
        <end position="321"/>
    </location>
</feature>
<name>G7I2P7_MEDTR</name>
<dbReference type="InterPro" id="IPR050067">
    <property type="entry name" value="IPM_dehydratase_rel_enz"/>
</dbReference>
<keyword evidence="2" id="KW-0479">Metal-binding</keyword>
<dbReference type="GO" id="GO:0009098">
    <property type="term" value="P:L-leucine biosynthetic process"/>
    <property type="evidence" value="ECO:0007669"/>
    <property type="project" value="UniProtKB-UniPathway"/>
</dbReference>
<dbReference type="PaxDb" id="3880-AES60985"/>
<evidence type="ECO:0000313" key="8">
    <source>
        <dbReference type="EnsemblPlants" id="AES60985"/>
    </source>
</evidence>
<protein>
    <submittedName>
        <fullName evidence="7">3-isopropylmalate dehydratase large subunit</fullName>
    </submittedName>
</protein>
<evidence type="ECO:0000256" key="5">
    <source>
        <dbReference type="ARBA" id="ARBA00023239"/>
    </source>
</evidence>
<dbReference type="GO" id="GO:0051539">
    <property type="term" value="F:4 iron, 4 sulfur cluster binding"/>
    <property type="evidence" value="ECO:0007669"/>
    <property type="project" value="UniProtKB-KW"/>
</dbReference>
<evidence type="ECO:0000256" key="2">
    <source>
        <dbReference type="ARBA" id="ARBA00022723"/>
    </source>
</evidence>
<dbReference type="CDD" id="cd01583">
    <property type="entry name" value="IPMI"/>
    <property type="match status" value="1"/>
</dbReference>
<dbReference type="HOGENOM" id="CLU_006714_3_4_1"/>
<evidence type="ECO:0000256" key="1">
    <source>
        <dbReference type="ARBA" id="ARBA00022485"/>
    </source>
</evidence>
<feature type="domain" description="Aconitase/3-isopropylmalate dehydratase large subunit alpha/beta/alpha" evidence="6">
    <location>
        <begin position="379"/>
        <end position="517"/>
    </location>
</feature>
<dbReference type="STRING" id="3880.G7I2P7"/>
<dbReference type="Proteomes" id="UP000002051">
    <property type="component" value="Unassembled WGS sequence"/>
</dbReference>
<dbReference type="PANTHER" id="PTHR43822:SF6">
    <property type="entry name" value="3-ISOPROPYLMALATE DEHYDRATASE"/>
    <property type="match status" value="1"/>
</dbReference>
<keyword evidence="1" id="KW-0004">4Fe-4S</keyword>
<evidence type="ECO:0000256" key="4">
    <source>
        <dbReference type="ARBA" id="ARBA00023014"/>
    </source>
</evidence>
<dbReference type="UniPathway" id="UPA00048">
    <property type="reaction ID" value="UER00071"/>
</dbReference>